<sequence>MTRRVLDIAPPADACNADITIDKATTSGRMVTVSFPPGSIERPISKAPDADQAIHVSIVHSTPPQNFGYECPICLLAAFDRCPVATTCGHVFCRECIEEQIRHRNNCAKCNMNITADQLVRLYL</sequence>
<organism evidence="6 7">
    <name type="scientific">Drosophila guanche</name>
    <name type="common">Fruit fly</name>
    <dbReference type="NCBI Taxonomy" id="7266"/>
    <lineage>
        <taxon>Eukaryota</taxon>
        <taxon>Metazoa</taxon>
        <taxon>Ecdysozoa</taxon>
        <taxon>Arthropoda</taxon>
        <taxon>Hexapoda</taxon>
        <taxon>Insecta</taxon>
        <taxon>Pterygota</taxon>
        <taxon>Neoptera</taxon>
        <taxon>Endopterygota</taxon>
        <taxon>Diptera</taxon>
        <taxon>Brachycera</taxon>
        <taxon>Muscomorpha</taxon>
        <taxon>Ephydroidea</taxon>
        <taxon>Drosophilidae</taxon>
        <taxon>Drosophila</taxon>
        <taxon>Sophophora</taxon>
    </lineage>
</organism>
<dbReference type="GO" id="GO:0008270">
    <property type="term" value="F:zinc ion binding"/>
    <property type="evidence" value="ECO:0007669"/>
    <property type="project" value="UniProtKB-KW"/>
</dbReference>
<evidence type="ECO:0000313" key="7">
    <source>
        <dbReference type="Proteomes" id="UP000268350"/>
    </source>
</evidence>
<dbReference type="InterPro" id="IPR001841">
    <property type="entry name" value="Znf_RING"/>
</dbReference>
<evidence type="ECO:0000256" key="4">
    <source>
        <dbReference type="PROSITE-ProRule" id="PRU00175"/>
    </source>
</evidence>
<dbReference type="InterPro" id="IPR013083">
    <property type="entry name" value="Znf_RING/FYVE/PHD"/>
</dbReference>
<dbReference type="SUPFAM" id="SSF57850">
    <property type="entry name" value="RING/U-box"/>
    <property type="match status" value="1"/>
</dbReference>
<feature type="domain" description="RING-type" evidence="5">
    <location>
        <begin position="71"/>
        <end position="111"/>
    </location>
</feature>
<keyword evidence="3" id="KW-0862">Zinc</keyword>
<accession>A0A3B0JCX3</accession>
<dbReference type="AlphaFoldDB" id="A0A3B0JCX3"/>
<dbReference type="InterPro" id="IPR017907">
    <property type="entry name" value="Znf_RING_CS"/>
</dbReference>
<evidence type="ECO:0000256" key="3">
    <source>
        <dbReference type="ARBA" id="ARBA00022833"/>
    </source>
</evidence>
<dbReference type="Gene3D" id="3.30.40.10">
    <property type="entry name" value="Zinc/RING finger domain, C3HC4 (zinc finger)"/>
    <property type="match status" value="1"/>
</dbReference>
<gene>
    <name evidence="6" type="ORF">DGUA_6G011078</name>
</gene>
<dbReference type="Proteomes" id="UP000268350">
    <property type="component" value="Unassembled WGS sequence"/>
</dbReference>
<proteinExistence type="predicted"/>
<dbReference type="Pfam" id="PF13639">
    <property type="entry name" value="zf-RING_2"/>
    <property type="match status" value="1"/>
</dbReference>
<evidence type="ECO:0000259" key="5">
    <source>
        <dbReference type="PROSITE" id="PS50089"/>
    </source>
</evidence>
<keyword evidence="7" id="KW-1185">Reference proteome</keyword>
<dbReference type="PROSITE" id="PS50089">
    <property type="entry name" value="ZF_RING_2"/>
    <property type="match status" value="1"/>
</dbReference>
<protein>
    <submittedName>
        <fullName evidence="6">Blast:E3 ubiquitin-protein ligase RMA3</fullName>
    </submittedName>
</protein>
<evidence type="ECO:0000313" key="6">
    <source>
        <dbReference type="EMBL" id="SPP78433.1"/>
    </source>
</evidence>
<dbReference type="GO" id="GO:0045944">
    <property type="term" value="P:positive regulation of transcription by RNA polymerase II"/>
    <property type="evidence" value="ECO:0007669"/>
    <property type="project" value="TreeGrafter"/>
</dbReference>
<reference evidence="7" key="1">
    <citation type="submission" date="2018-01" db="EMBL/GenBank/DDBJ databases">
        <authorList>
            <person name="Alioto T."/>
            <person name="Alioto T."/>
        </authorList>
    </citation>
    <scope>NUCLEOTIDE SEQUENCE [LARGE SCALE GENOMIC DNA]</scope>
</reference>
<dbReference type="OrthoDB" id="7851896at2759"/>
<dbReference type="PROSITE" id="PS00518">
    <property type="entry name" value="ZF_RING_1"/>
    <property type="match status" value="1"/>
</dbReference>
<evidence type="ECO:0000256" key="1">
    <source>
        <dbReference type="ARBA" id="ARBA00022723"/>
    </source>
</evidence>
<keyword evidence="1" id="KW-0479">Metal-binding</keyword>
<name>A0A3B0JCX3_DROGU</name>
<dbReference type="InterPro" id="IPR047134">
    <property type="entry name" value="RNF4"/>
</dbReference>
<dbReference type="EMBL" id="OUUW01000003">
    <property type="protein sequence ID" value="SPP78433.1"/>
    <property type="molecule type" value="Genomic_DNA"/>
</dbReference>
<keyword evidence="2 4" id="KW-0863">Zinc-finger</keyword>
<dbReference type="STRING" id="7266.A0A3B0JCX3"/>
<dbReference type="SMART" id="SM00184">
    <property type="entry name" value="RING"/>
    <property type="match status" value="1"/>
</dbReference>
<dbReference type="PANTHER" id="PTHR23041:SF78">
    <property type="entry name" value="E3 UBIQUITIN-PROTEIN LIGASE RNF4"/>
    <property type="match status" value="1"/>
</dbReference>
<evidence type="ECO:0000256" key="2">
    <source>
        <dbReference type="ARBA" id="ARBA00022771"/>
    </source>
</evidence>
<dbReference type="PANTHER" id="PTHR23041">
    <property type="entry name" value="RING FINGER DOMAIN-CONTAINING"/>
    <property type="match status" value="1"/>
</dbReference>